<comment type="caution">
    <text evidence="8">The sequence shown here is derived from an EMBL/GenBank/DDBJ whole genome shotgun (WGS) entry which is preliminary data.</text>
</comment>
<feature type="binding site" evidence="6">
    <location>
        <begin position="97"/>
        <end position="99"/>
    </location>
    <ligand>
        <name>biotin</name>
        <dbReference type="ChEBI" id="CHEBI:57586"/>
    </ligand>
</feature>
<keyword evidence="6" id="KW-0678">Repressor</keyword>
<comment type="catalytic activity">
    <reaction evidence="6">
        <text>biotin + L-lysyl-[protein] + ATP = N(6)-biotinyl-L-lysyl-[protein] + AMP + diphosphate + H(+)</text>
        <dbReference type="Rhea" id="RHEA:11756"/>
        <dbReference type="Rhea" id="RHEA-COMP:9752"/>
        <dbReference type="Rhea" id="RHEA-COMP:10505"/>
        <dbReference type="ChEBI" id="CHEBI:15378"/>
        <dbReference type="ChEBI" id="CHEBI:29969"/>
        <dbReference type="ChEBI" id="CHEBI:30616"/>
        <dbReference type="ChEBI" id="CHEBI:33019"/>
        <dbReference type="ChEBI" id="CHEBI:57586"/>
        <dbReference type="ChEBI" id="CHEBI:83144"/>
        <dbReference type="ChEBI" id="CHEBI:456215"/>
        <dbReference type="EC" id="6.3.4.15"/>
    </reaction>
</comment>
<organism evidence="8 9">
    <name type="scientific">Alicyclobacillus fastidiosus</name>
    <dbReference type="NCBI Taxonomy" id="392011"/>
    <lineage>
        <taxon>Bacteria</taxon>
        <taxon>Bacillati</taxon>
        <taxon>Bacillota</taxon>
        <taxon>Bacilli</taxon>
        <taxon>Bacillales</taxon>
        <taxon>Alicyclobacillaceae</taxon>
        <taxon>Alicyclobacillus</taxon>
    </lineage>
</organism>
<dbReference type="InterPro" id="IPR011991">
    <property type="entry name" value="ArsR-like_HTH"/>
</dbReference>
<evidence type="ECO:0000256" key="4">
    <source>
        <dbReference type="ARBA" id="ARBA00023125"/>
    </source>
</evidence>
<evidence type="ECO:0000256" key="1">
    <source>
        <dbReference type="ARBA" id="ARBA00022598"/>
    </source>
</evidence>
<dbReference type="InterPro" id="IPR036388">
    <property type="entry name" value="WH-like_DNA-bd_sf"/>
</dbReference>
<keyword evidence="9" id="KW-1185">Reference proteome</keyword>
<dbReference type="PANTHER" id="PTHR12835:SF5">
    <property type="entry name" value="BIOTIN--PROTEIN LIGASE"/>
    <property type="match status" value="1"/>
</dbReference>
<keyword evidence="3 6" id="KW-0067">ATP-binding</keyword>
<keyword evidence="5 6" id="KW-0092">Biotin</keyword>
<dbReference type="Gene3D" id="3.30.930.10">
    <property type="entry name" value="Bira Bifunctional Protein, Domain 2"/>
    <property type="match status" value="1"/>
</dbReference>
<evidence type="ECO:0000313" key="9">
    <source>
        <dbReference type="Proteomes" id="UP001579974"/>
    </source>
</evidence>
<evidence type="ECO:0000256" key="3">
    <source>
        <dbReference type="ARBA" id="ARBA00022840"/>
    </source>
</evidence>
<dbReference type="SUPFAM" id="SSF50037">
    <property type="entry name" value="C-terminal domain of transcriptional repressors"/>
    <property type="match status" value="1"/>
</dbReference>
<evidence type="ECO:0000256" key="6">
    <source>
        <dbReference type="HAMAP-Rule" id="MF_00978"/>
    </source>
</evidence>
<dbReference type="CDD" id="cd16442">
    <property type="entry name" value="BPL"/>
    <property type="match status" value="1"/>
</dbReference>
<dbReference type="InterPro" id="IPR013196">
    <property type="entry name" value="HTH_11"/>
</dbReference>
<reference evidence="8 9" key="1">
    <citation type="journal article" date="2024" name="Int. J. Mol. Sci.">
        <title>Exploration of Alicyclobacillus spp. Genome in Search of Antibiotic Resistance.</title>
        <authorList>
            <person name="Bucka-Kolendo J."/>
            <person name="Kiousi D.E."/>
            <person name="Dekowska A."/>
            <person name="Mikolajczuk-Szczyrba A."/>
            <person name="Karadedos D.M."/>
            <person name="Michael P."/>
            <person name="Galanis A."/>
            <person name="Sokolowska B."/>
        </authorList>
    </citation>
    <scope>NUCLEOTIDE SEQUENCE [LARGE SCALE GENOMIC DNA]</scope>
    <source>
        <strain evidence="8 9">KKP 3000</strain>
    </source>
</reference>
<dbReference type="InterPro" id="IPR045864">
    <property type="entry name" value="aa-tRNA-synth_II/BPL/LPL"/>
</dbReference>
<dbReference type="CDD" id="cd00090">
    <property type="entry name" value="HTH_ARSR"/>
    <property type="match status" value="1"/>
</dbReference>
<dbReference type="HAMAP" id="MF_00978">
    <property type="entry name" value="Bifunct_BirA"/>
    <property type="match status" value="1"/>
</dbReference>
<dbReference type="InterPro" id="IPR036390">
    <property type="entry name" value="WH_DNA-bd_sf"/>
</dbReference>
<keyword evidence="4 6" id="KW-0238">DNA-binding</keyword>
<dbReference type="InterPro" id="IPR004408">
    <property type="entry name" value="Biotin_CoA_COase_ligase"/>
</dbReference>
<gene>
    <name evidence="6" type="primary">birA</name>
    <name evidence="8" type="ORF">KKP3000_002366</name>
</gene>
<keyword evidence="1 6" id="KW-0436">Ligase</keyword>
<evidence type="ECO:0000256" key="5">
    <source>
        <dbReference type="ARBA" id="ARBA00023267"/>
    </source>
</evidence>
<evidence type="ECO:0000313" key="8">
    <source>
        <dbReference type="EMBL" id="MFB5189359.1"/>
    </source>
</evidence>
<dbReference type="Pfam" id="PF02237">
    <property type="entry name" value="BPL_C"/>
    <property type="match status" value="1"/>
</dbReference>
<dbReference type="Pfam" id="PF03099">
    <property type="entry name" value="BPL_LplA_LipB"/>
    <property type="match status" value="1"/>
</dbReference>
<dbReference type="SUPFAM" id="SSF55681">
    <property type="entry name" value="Class II aaRS and biotin synthetases"/>
    <property type="match status" value="1"/>
</dbReference>
<name>A0ABV5AAX8_9BACL</name>
<dbReference type="EC" id="6.3.4.15" evidence="6"/>
<sequence>MDKLAMSTREKMIELFMEAPEGLISGEQLSTALGVSRTAIWKHIKLLEEDGFEFAAAPRVGYRLTRVPDELMAALVAPHLRDCALGSQILWAPERTSTNDTATELAKSGAAHGLVVTAARQTGGRGRQGRAWQSPAGGMWFSILVRRPCAISQAGDLTLLASVAVWRALAAMGVPAEIKWPNDLLLNGRKICGILAQMRTDGESVEYAVIGIGMNANFLRDQFPPDVRQYATTILSELAREVHRPALLARILTELDQLYRDLKTGVGGFAAVRDEWTAHAHTLGRKIRVRMGEQIVEGVAEDVDARGVLSLRGEDGVVHAIHSGEVLFSDLEKL</sequence>
<proteinExistence type="inferred from homology"/>
<dbReference type="InterPro" id="IPR030855">
    <property type="entry name" value="Bifunct_BirA"/>
</dbReference>
<evidence type="ECO:0000256" key="2">
    <source>
        <dbReference type="ARBA" id="ARBA00022741"/>
    </source>
</evidence>
<dbReference type="PANTHER" id="PTHR12835">
    <property type="entry name" value="BIOTIN PROTEIN LIGASE"/>
    <property type="match status" value="1"/>
</dbReference>
<dbReference type="PROSITE" id="PS51733">
    <property type="entry name" value="BPL_LPL_CATALYTIC"/>
    <property type="match status" value="1"/>
</dbReference>
<dbReference type="RefSeq" id="WP_275476751.1">
    <property type="nucleotide sequence ID" value="NZ_CP162940.1"/>
</dbReference>
<keyword evidence="6" id="KW-0804">Transcription</keyword>
<keyword evidence="2 6" id="KW-0547">Nucleotide-binding</keyword>
<dbReference type="Gene3D" id="1.10.10.10">
    <property type="entry name" value="Winged helix-like DNA-binding domain superfamily/Winged helix DNA-binding domain"/>
    <property type="match status" value="1"/>
</dbReference>
<dbReference type="InterPro" id="IPR008988">
    <property type="entry name" value="Transcriptional_repressor_C"/>
</dbReference>
<dbReference type="Proteomes" id="UP001579974">
    <property type="component" value="Unassembled WGS sequence"/>
</dbReference>
<comment type="function">
    <text evidence="6">Acts both as a biotin--[acetyl-CoA-carboxylase] ligase and a repressor.</text>
</comment>
<dbReference type="NCBIfam" id="TIGR00121">
    <property type="entry name" value="birA_ligase"/>
    <property type="match status" value="1"/>
</dbReference>
<feature type="DNA-binding region" description="H-T-H motif" evidence="6">
    <location>
        <begin position="26"/>
        <end position="45"/>
    </location>
</feature>
<feature type="binding site" evidence="6">
    <location>
        <begin position="125"/>
        <end position="127"/>
    </location>
    <ligand>
        <name>biotin</name>
        <dbReference type="ChEBI" id="CHEBI:57586"/>
    </ligand>
</feature>
<comment type="similarity">
    <text evidence="6">Belongs to the biotin--protein ligase family.</text>
</comment>
<evidence type="ECO:0000259" key="7">
    <source>
        <dbReference type="PROSITE" id="PS51733"/>
    </source>
</evidence>
<feature type="domain" description="BPL/LPL catalytic" evidence="7">
    <location>
        <begin position="74"/>
        <end position="263"/>
    </location>
</feature>
<dbReference type="Pfam" id="PF08279">
    <property type="entry name" value="HTH_11"/>
    <property type="match status" value="1"/>
</dbReference>
<dbReference type="Gene3D" id="2.30.30.100">
    <property type="match status" value="1"/>
</dbReference>
<feature type="binding site" evidence="6">
    <location>
        <position position="190"/>
    </location>
    <ligand>
        <name>biotin</name>
        <dbReference type="ChEBI" id="CHEBI:57586"/>
    </ligand>
</feature>
<dbReference type="InterPro" id="IPR004143">
    <property type="entry name" value="BPL_LPL_catalytic"/>
</dbReference>
<dbReference type="GO" id="GO:0004077">
    <property type="term" value="F:biotin--[biotin carboxyl-carrier protein] ligase activity"/>
    <property type="evidence" value="ECO:0007669"/>
    <property type="project" value="UniProtKB-EC"/>
</dbReference>
<protein>
    <recommendedName>
        <fullName evidence="6">Bifunctional ligase/repressor BirA</fullName>
    </recommendedName>
    <alternativeName>
        <fullName evidence="6">Biotin--[acetyl-CoA-carboxylase] ligase</fullName>
        <ecNumber evidence="6">6.3.4.15</ecNumber>
    </alternativeName>
    <alternativeName>
        <fullName evidence="6">Biotin--protein ligase</fullName>
    </alternativeName>
    <alternativeName>
        <fullName evidence="6">Biotin-[acetyl-CoA carboxylase] synthetase</fullName>
    </alternativeName>
</protein>
<dbReference type="SUPFAM" id="SSF46785">
    <property type="entry name" value="Winged helix' DNA-binding domain"/>
    <property type="match status" value="1"/>
</dbReference>
<keyword evidence="6" id="KW-0805">Transcription regulation</keyword>
<dbReference type="InterPro" id="IPR003142">
    <property type="entry name" value="BPL_C"/>
</dbReference>
<feature type="binding site" evidence="6">
    <location>
        <position position="121"/>
    </location>
    <ligand>
        <name>biotin</name>
        <dbReference type="ChEBI" id="CHEBI:57586"/>
    </ligand>
</feature>
<accession>A0ABV5AAX8</accession>
<dbReference type="EMBL" id="JBDXSU010000002">
    <property type="protein sequence ID" value="MFB5189359.1"/>
    <property type="molecule type" value="Genomic_DNA"/>
</dbReference>